<gene>
    <name evidence="1" type="ORF">ASPTUDRAFT_194894</name>
</gene>
<accession>A0A1L9NJB4</accession>
<dbReference type="VEuPathDB" id="FungiDB:ASPTUDRAFT_194894"/>
<proteinExistence type="predicted"/>
<evidence type="ECO:0000313" key="1">
    <source>
        <dbReference type="EMBL" id="OJI89337.1"/>
    </source>
</evidence>
<evidence type="ECO:0000313" key="2">
    <source>
        <dbReference type="Proteomes" id="UP000184304"/>
    </source>
</evidence>
<reference evidence="2" key="1">
    <citation type="journal article" date="2017" name="Genome Biol.">
        <title>Comparative genomics reveals high biological diversity and specific adaptations in the industrially and medically important fungal genus Aspergillus.</title>
        <authorList>
            <person name="de Vries R.P."/>
            <person name="Riley R."/>
            <person name="Wiebenga A."/>
            <person name="Aguilar-Osorio G."/>
            <person name="Amillis S."/>
            <person name="Uchima C.A."/>
            <person name="Anderluh G."/>
            <person name="Asadollahi M."/>
            <person name="Askin M."/>
            <person name="Barry K."/>
            <person name="Battaglia E."/>
            <person name="Bayram O."/>
            <person name="Benocci T."/>
            <person name="Braus-Stromeyer S.A."/>
            <person name="Caldana C."/>
            <person name="Canovas D."/>
            <person name="Cerqueira G.C."/>
            <person name="Chen F."/>
            <person name="Chen W."/>
            <person name="Choi C."/>
            <person name="Clum A."/>
            <person name="Dos Santos R.A."/>
            <person name="Damasio A.R."/>
            <person name="Diallinas G."/>
            <person name="Emri T."/>
            <person name="Fekete E."/>
            <person name="Flipphi M."/>
            <person name="Freyberg S."/>
            <person name="Gallo A."/>
            <person name="Gournas C."/>
            <person name="Habgood R."/>
            <person name="Hainaut M."/>
            <person name="Harispe M.L."/>
            <person name="Henrissat B."/>
            <person name="Hilden K.S."/>
            <person name="Hope R."/>
            <person name="Hossain A."/>
            <person name="Karabika E."/>
            <person name="Karaffa L."/>
            <person name="Karanyi Z."/>
            <person name="Krasevec N."/>
            <person name="Kuo A."/>
            <person name="Kusch H."/>
            <person name="LaButti K."/>
            <person name="Lagendijk E.L."/>
            <person name="Lapidus A."/>
            <person name="Levasseur A."/>
            <person name="Lindquist E."/>
            <person name="Lipzen A."/>
            <person name="Logrieco A.F."/>
            <person name="MacCabe A."/>
            <person name="Maekelae M.R."/>
            <person name="Malavazi I."/>
            <person name="Melin P."/>
            <person name="Meyer V."/>
            <person name="Mielnichuk N."/>
            <person name="Miskei M."/>
            <person name="Molnar A.P."/>
            <person name="Mule G."/>
            <person name="Ngan C.Y."/>
            <person name="Orejas M."/>
            <person name="Orosz E."/>
            <person name="Ouedraogo J.P."/>
            <person name="Overkamp K.M."/>
            <person name="Park H.-S."/>
            <person name="Perrone G."/>
            <person name="Piumi F."/>
            <person name="Punt P.J."/>
            <person name="Ram A.F."/>
            <person name="Ramon A."/>
            <person name="Rauscher S."/>
            <person name="Record E."/>
            <person name="Riano-Pachon D.M."/>
            <person name="Robert V."/>
            <person name="Roehrig J."/>
            <person name="Ruller R."/>
            <person name="Salamov A."/>
            <person name="Salih N.S."/>
            <person name="Samson R.A."/>
            <person name="Sandor E."/>
            <person name="Sanguinetti M."/>
            <person name="Schuetze T."/>
            <person name="Sepcic K."/>
            <person name="Shelest E."/>
            <person name="Sherlock G."/>
            <person name="Sophianopoulou V."/>
            <person name="Squina F.M."/>
            <person name="Sun H."/>
            <person name="Susca A."/>
            <person name="Todd R.B."/>
            <person name="Tsang A."/>
            <person name="Unkles S.E."/>
            <person name="van de Wiele N."/>
            <person name="van Rossen-Uffink D."/>
            <person name="Oliveira J.V."/>
            <person name="Vesth T.C."/>
            <person name="Visser J."/>
            <person name="Yu J.-H."/>
            <person name="Zhou M."/>
            <person name="Andersen M.R."/>
            <person name="Archer D.B."/>
            <person name="Baker S.E."/>
            <person name="Benoit I."/>
            <person name="Brakhage A.A."/>
            <person name="Braus G.H."/>
            <person name="Fischer R."/>
            <person name="Frisvad J.C."/>
            <person name="Goldman G.H."/>
            <person name="Houbraken J."/>
            <person name="Oakley B."/>
            <person name="Pocsi I."/>
            <person name="Scazzocchio C."/>
            <person name="Seiboth B."/>
            <person name="vanKuyk P.A."/>
            <person name="Wortman J."/>
            <person name="Dyer P.S."/>
            <person name="Grigoriev I.V."/>
        </authorList>
    </citation>
    <scope>NUCLEOTIDE SEQUENCE [LARGE SCALE GENOMIC DNA]</scope>
    <source>
        <strain evidence="2">CBS 134.48</strain>
    </source>
</reference>
<organism evidence="1 2">
    <name type="scientific">Aspergillus tubingensis (strain CBS 134.48)</name>
    <dbReference type="NCBI Taxonomy" id="767770"/>
    <lineage>
        <taxon>Eukaryota</taxon>
        <taxon>Fungi</taxon>
        <taxon>Dikarya</taxon>
        <taxon>Ascomycota</taxon>
        <taxon>Pezizomycotina</taxon>
        <taxon>Eurotiomycetes</taxon>
        <taxon>Eurotiomycetidae</taxon>
        <taxon>Eurotiales</taxon>
        <taxon>Aspergillaceae</taxon>
        <taxon>Aspergillus</taxon>
        <taxon>Aspergillus subgen. Circumdati</taxon>
    </lineage>
</organism>
<dbReference type="AlphaFoldDB" id="A0A1L9NJB4"/>
<dbReference type="Proteomes" id="UP000184304">
    <property type="component" value="Unassembled WGS sequence"/>
</dbReference>
<protein>
    <submittedName>
        <fullName evidence="1">Uncharacterized protein</fullName>
    </submittedName>
</protein>
<dbReference type="EMBL" id="KV878177">
    <property type="protein sequence ID" value="OJI89337.1"/>
    <property type="molecule type" value="Genomic_DNA"/>
</dbReference>
<name>A0A1L9NJB4_ASPTC</name>
<sequence>MFSDQVGQTPISPFLREYGVKLAEQGSYQEAGRSALVYYSVACEVQDLFVTCRSSALSGALHAVQSAEARKRRFSTANKTPSLLI</sequence>
<keyword evidence="2" id="KW-1185">Reference proteome</keyword>